<reference evidence="2 3" key="1">
    <citation type="submission" date="2024-02" db="EMBL/GenBank/DDBJ databases">
        <authorList>
            <person name="Chen Y."/>
            <person name="Shah S."/>
            <person name="Dougan E. K."/>
            <person name="Thang M."/>
            <person name="Chan C."/>
        </authorList>
    </citation>
    <scope>NUCLEOTIDE SEQUENCE [LARGE SCALE GENOMIC DNA]</scope>
</reference>
<proteinExistence type="predicted"/>
<dbReference type="Gene3D" id="3.40.50.2000">
    <property type="entry name" value="Glycogen Phosphorylase B"/>
    <property type="match status" value="2"/>
</dbReference>
<dbReference type="EMBL" id="CAXAMN010001503">
    <property type="protein sequence ID" value="CAK8994764.1"/>
    <property type="molecule type" value="Genomic_DNA"/>
</dbReference>
<evidence type="ECO:0000313" key="3">
    <source>
        <dbReference type="Proteomes" id="UP001642484"/>
    </source>
</evidence>
<dbReference type="InterPro" id="IPR002213">
    <property type="entry name" value="UDP_glucos_trans"/>
</dbReference>
<evidence type="ECO:0000256" key="1">
    <source>
        <dbReference type="ARBA" id="ARBA00022679"/>
    </source>
</evidence>
<keyword evidence="3" id="KW-1185">Reference proteome</keyword>
<name>A0ABP0HZ48_9DINO</name>
<dbReference type="SUPFAM" id="SSF53756">
    <property type="entry name" value="UDP-Glycosyltransferase/glycogen phosphorylase"/>
    <property type="match status" value="1"/>
</dbReference>
<organism evidence="2 3">
    <name type="scientific">Durusdinium trenchii</name>
    <dbReference type="NCBI Taxonomy" id="1381693"/>
    <lineage>
        <taxon>Eukaryota</taxon>
        <taxon>Sar</taxon>
        <taxon>Alveolata</taxon>
        <taxon>Dinophyceae</taxon>
        <taxon>Suessiales</taxon>
        <taxon>Symbiodiniaceae</taxon>
        <taxon>Durusdinium</taxon>
    </lineage>
</organism>
<dbReference type="Pfam" id="PF00201">
    <property type="entry name" value="UDPGT"/>
    <property type="match status" value="1"/>
</dbReference>
<accession>A0ABP0HZ48</accession>
<evidence type="ECO:0000313" key="2">
    <source>
        <dbReference type="EMBL" id="CAK8994764.1"/>
    </source>
</evidence>
<gene>
    <name evidence="2" type="ORF">CCMP2556_LOCUS3782</name>
</gene>
<dbReference type="Proteomes" id="UP001642484">
    <property type="component" value="Unassembled WGS sequence"/>
</dbReference>
<protein>
    <recommendedName>
        <fullName evidence="4">Glycosyltransferase</fullName>
    </recommendedName>
</protein>
<sequence>MASGHINPSLAIARSLVSLGHEVHYLCREQMREAIEDTGASFHSDIQMQHELYEGRDPAMFGALGSLQEEHGLKGSFTKARLLLRELAIELMLPGTLRWLRSIHADAVLFCPLVNLEAPLAAQILGIPSAGRLTTAGPGSVKLIFNNLLKSVSSTAEEILEERLSFPALHECLDRLRERYGLQMPVEDTLKPVGLMPSALASALTLVTTAEFLADPMPADLEKAYDGHEFLFLGPLLDKPGAKRAAGHKFGHPSSDGESSSEEEVLALARAAKAEGRLVILVSLGTVITGDHVDYGWNAHCSIDGEKRGLSGKENFRELCQSAWQAAFDVFGTEDALILLALGPQADALDHLQVDLLRLGVDVFLTHGGQNSFMEALSTGVPMVVPCQTQHLVVRALLVVAFPGTSGA</sequence>
<comment type="caution">
    <text evidence="2">The sequence shown here is derived from an EMBL/GenBank/DDBJ whole genome shotgun (WGS) entry which is preliminary data.</text>
</comment>
<keyword evidence="1" id="KW-0808">Transferase</keyword>
<evidence type="ECO:0008006" key="4">
    <source>
        <dbReference type="Google" id="ProtNLM"/>
    </source>
</evidence>